<sequence length="363" mass="42023">MESEEPKYGIEKEKLWRNTLEQDIYEFGDIKPSIKEKTSDQLKKDKEEGKLELSEANVFKSFPVSTMRWVTNKLYYFPKDKGFYTLLSSEKGDDGKTVSCKLVQQKGKDEKVLTDLDEISLLRDYVNVNIRIYSETGSGQMAVVPIKLQNKLSTELGEHVEAITGMTFSLFKFFYGSTTIDGDKYLSSYPDIFDEMEIIGAAGFSKPYKFMRFKNTYNWPYWGYHRTTNDAMAFIPNKNVVVYGFSVYGACEPEFTINFKVYVDDVQVEEDEMTLTDYEDKYFCRIKLKKFHLVKGGSKLEIMATFARSSGSDSYLDFYYGEYGTDYREVENDHMNLWTVETSSKGSSSRIDAGNFPEILYYV</sequence>
<protein>
    <recommendedName>
        <fullName evidence="1">PHR domain-containing protein</fullName>
    </recommendedName>
</protein>
<evidence type="ECO:0000313" key="2">
    <source>
        <dbReference type="EMBL" id="CAI2369208.1"/>
    </source>
</evidence>
<proteinExistence type="predicted"/>
<dbReference type="AlphaFoldDB" id="A0AAD1XEN5"/>
<dbReference type="InterPro" id="IPR038648">
    <property type="entry name" value="PHR_sf"/>
</dbReference>
<feature type="domain" description="PHR" evidence="1">
    <location>
        <begin position="212"/>
        <end position="362"/>
    </location>
</feature>
<dbReference type="Gene3D" id="2.60.120.820">
    <property type="entry name" value="PHR domain"/>
    <property type="match status" value="1"/>
</dbReference>
<dbReference type="EMBL" id="CAMPGE010010357">
    <property type="protein sequence ID" value="CAI2369208.1"/>
    <property type="molecule type" value="Genomic_DNA"/>
</dbReference>
<organism evidence="2 3">
    <name type="scientific">Euplotes crassus</name>
    <dbReference type="NCBI Taxonomy" id="5936"/>
    <lineage>
        <taxon>Eukaryota</taxon>
        <taxon>Sar</taxon>
        <taxon>Alveolata</taxon>
        <taxon>Ciliophora</taxon>
        <taxon>Intramacronucleata</taxon>
        <taxon>Spirotrichea</taxon>
        <taxon>Hypotrichia</taxon>
        <taxon>Euplotida</taxon>
        <taxon>Euplotidae</taxon>
        <taxon>Moneuplotes</taxon>
    </lineage>
</organism>
<evidence type="ECO:0000259" key="1">
    <source>
        <dbReference type="Pfam" id="PF08005"/>
    </source>
</evidence>
<accession>A0AAD1XEN5</accession>
<reference evidence="2" key="1">
    <citation type="submission" date="2023-07" db="EMBL/GenBank/DDBJ databases">
        <authorList>
            <consortium name="AG Swart"/>
            <person name="Singh M."/>
            <person name="Singh A."/>
            <person name="Seah K."/>
            <person name="Emmerich C."/>
        </authorList>
    </citation>
    <scope>NUCLEOTIDE SEQUENCE</scope>
    <source>
        <strain evidence="2">DP1</strain>
    </source>
</reference>
<dbReference type="Proteomes" id="UP001295684">
    <property type="component" value="Unassembled WGS sequence"/>
</dbReference>
<comment type="caution">
    <text evidence="2">The sequence shown here is derived from an EMBL/GenBank/DDBJ whole genome shotgun (WGS) entry which is preliminary data.</text>
</comment>
<gene>
    <name evidence="2" type="ORF">ECRASSUSDP1_LOCUS10506</name>
</gene>
<evidence type="ECO:0000313" key="3">
    <source>
        <dbReference type="Proteomes" id="UP001295684"/>
    </source>
</evidence>
<keyword evidence="3" id="KW-1185">Reference proteome</keyword>
<name>A0AAD1XEN5_EUPCR</name>
<dbReference type="Pfam" id="PF08005">
    <property type="entry name" value="PHR"/>
    <property type="match status" value="1"/>
</dbReference>
<dbReference type="InterPro" id="IPR012983">
    <property type="entry name" value="PHR"/>
</dbReference>